<evidence type="ECO:0000256" key="6">
    <source>
        <dbReference type="ARBA" id="ARBA00023049"/>
    </source>
</evidence>
<evidence type="ECO:0000256" key="2">
    <source>
        <dbReference type="ARBA" id="ARBA00022670"/>
    </source>
</evidence>
<dbReference type="PROSITE" id="PS50249">
    <property type="entry name" value="MPN"/>
    <property type="match status" value="1"/>
</dbReference>
<evidence type="ECO:0000256" key="3">
    <source>
        <dbReference type="ARBA" id="ARBA00022723"/>
    </source>
</evidence>
<dbReference type="Proteomes" id="UP000095544">
    <property type="component" value="Unassembled WGS sequence"/>
</dbReference>
<dbReference type="PROSITE" id="PS01302">
    <property type="entry name" value="UPF0758"/>
    <property type="match status" value="1"/>
</dbReference>
<dbReference type="NCBIfam" id="NF000642">
    <property type="entry name" value="PRK00024.1"/>
    <property type="match status" value="1"/>
</dbReference>
<dbReference type="Pfam" id="PF04002">
    <property type="entry name" value="RadC"/>
    <property type="match status" value="1"/>
</dbReference>
<dbReference type="STRING" id="39482.ERS852491_03487"/>
<evidence type="ECO:0000313" key="9">
    <source>
        <dbReference type="EMBL" id="CUO84471.1"/>
    </source>
</evidence>
<evidence type="ECO:0000256" key="7">
    <source>
        <dbReference type="RuleBase" id="RU003797"/>
    </source>
</evidence>
<protein>
    <submittedName>
        <fullName evidence="9">DNA repair protein RadC</fullName>
    </submittedName>
</protein>
<keyword evidence="2" id="KW-0645">Protease</keyword>
<dbReference type="Pfam" id="PF20582">
    <property type="entry name" value="UPF0758_N"/>
    <property type="match status" value="1"/>
</dbReference>
<dbReference type="Gene3D" id="3.40.140.10">
    <property type="entry name" value="Cytidine Deaminase, domain 2"/>
    <property type="match status" value="1"/>
</dbReference>
<dbReference type="PANTHER" id="PTHR30471:SF3">
    <property type="entry name" value="UPF0758 PROTEIN YEES-RELATED"/>
    <property type="match status" value="1"/>
</dbReference>
<evidence type="ECO:0000256" key="5">
    <source>
        <dbReference type="ARBA" id="ARBA00022833"/>
    </source>
</evidence>
<keyword evidence="5" id="KW-0862">Zinc</keyword>
<keyword evidence="6" id="KW-0482">Metalloprotease</keyword>
<evidence type="ECO:0000313" key="10">
    <source>
        <dbReference type="Proteomes" id="UP000095544"/>
    </source>
</evidence>
<dbReference type="RefSeq" id="WP_050642282.1">
    <property type="nucleotide sequence ID" value="NZ_CABKUE010000009.1"/>
</dbReference>
<evidence type="ECO:0000256" key="1">
    <source>
        <dbReference type="ARBA" id="ARBA00010243"/>
    </source>
</evidence>
<comment type="similarity">
    <text evidence="1 7">Belongs to the UPF0758 family.</text>
</comment>
<reference evidence="9 10" key="1">
    <citation type="submission" date="2015-09" db="EMBL/GenBank/DDBJ databases">
        <authorList>
            <consortium name="Pathogen Informatics"/>
        </authorList>
    </citation>
    <scope>NUCLEOTIDE SEQUENCE [LARGE SCALE GENOMIC DNA]</scope>
    <source>
        <strain evidence="9 10">2789STDY5834876</strain>
    </source>
</reference>
<gene>
    <name evidence="9" type="ORF">ERS852491_03487</name>
</gene>
<dbReference type="InterPro" id="IPR037518">
    <property type="entry name" value="MPN"/>
</dbReference>
<dbReference type="GO" id="GO:0046872">
    <property type="term" value="F:metal ion binding"/>
    <property type="evidence" value="ECO:0007669"/>
    <property type="project" value="UniProtKB-KW"/>
</dbReference>
<dbReference type="GO" id="GO:0008237">
    <property type="term" value="F:metallopeptidase activity"/>
    <property type="evidence" value="ECO:0007669"/>
    <property type="project" value="UniProtKB-KW"/>
</dbReference>
<dbReference type="InterPro" id="IPR001405">
    <property type="entry name" value="UPF0758"/>
</dbReference>
<dbReference type="InterPro" id="IPR025657">
    <property type="entry name" value="RadC_JAB"/>
</dbReference>
<dbReference type="InterPro" id="IPR046778">
    <property type="entry name" value="UPF0758_N"/>
</dbReference>
<dbReference type="InterPro" id="IPR020891">
    <property type="entry name" value="UPF0758_CS"/>
</dbReference>
<proteinExistence type="inferred from homology"/>
<sequence length="231" mass="25772">MNQNNTMKEMLEEARPYEKCAKYGASNLTDIELLAVLLRTGTRGENSLQLAEKLLHPDFAQEGILSIHQWTKEQLLLVRGVGKVKAVQILCLSELSKRLSKAAAEIGLNFTSPASVARYYMEDMRHKRQETMKLLLLNTKTRLIGETDISKGTVNSAVISPRELFVEALQKNAVSIVLLHNHPSGDPTPSKDDILVTRRIKDAGILIGIELLDHLVIGNNCYISMREKGLI</sequence>
<evidence type="ECO:0000256" key="4">
    <source>
        <dbReference type="ARBA" id="ARBA00022801"/>
    </source>
</evidence>
<dbReference type="NCBIfam" id="TIGR00608">
    <property type="entry name" value="radc"/>
    <property type="match status" value="1"/>
</dbReference>
<dbReference type="CDD" id="cd08071">
    <property type="entry name" value="MPN_DUF2466"/>
    <property type="match status" value="1"/>
</dbReference>
<name>A0A174IDD3_9FIRM</name>
<keyword evidence="3" id="KW-0479">Metal-binding</keyword>
<dbReference type="EMBL" id="CYZU01000038">
    <property type="protein sequence ID" value="CUO84471.1"/>
    <property type="molecule type" value="Genomic_DNA"/>
</dbReference>
<dbReference type="OrthoDB" id="9804482at2"/>
<accession>A0A174IDD3</accession>
<organism evidence="9 10">
    <name type="scientific">Faecalicatena contorta</name>
    <dbReference type="NCBI Taxonomy" id="39482"/>
    <lineage>
        <taxon>Bacteria</taxon>
        <taxon>Bacillati</taxon>
        <taxon>Bacillota</taxon>
        <taxon>Clostridia</taxon>
        <taxon>Lachnospirales</taxon>
        <taxon>Lachnospiraceae</taxon>
        <taxon>Faecalicatena</taxon>
    </lineage>
</organism>
<keyword evidence="4" id="KW-0378">Hydrolase</keyword>
<dbReference type="PANTHER" id="PTHR30471">
    <property type="entry name" value="DNA REPAIR PROTEIN RADC"/>
    <property type="match status" value="1"/>
</dbReference>
<dbReference type="AlphaFoldDB" id="A0A174IDD3"/>
<dbReference type="GO" id="GO:0006508">
    <property type="term" value="P:proteolysis"/>
    <property type="evidence" value="ECO:0007669"/>
    <property type="project" value="UniProtKB-KW"/>
</dbReference>
<evidence type="ECO:0000259" key="8">
    <source>
        <dbReference type="PROSITE" id="PS50249"/>
    </source>
</evidence>
<feature type="domain" description="MPN" evidence="8">
    <location>
        <begin position="109"/>
        <end position="231"/>
    </location>
</feature>